<reference evidence="1" key="1">
    <citation type="submission" date="2023-04" db="EMBL/GenBank/DDBJ databases">
        <title>A chromosome-level genome assembly of the parasitoid wasp Eretmocerus hayati.</title>
        <authorList>
            <person name="Zhong Y."/>
            <person name="Liu S."/>
            <person name="Liu Y."/>
        </authorList>
    </citation>
    <scope>NUCLEOTIDE SEQUENCE</scope>
    <source>
        <strain evidence="1">ZJU_SS_LIU_2023</strain>
    </source>
</reference>
<dbReference type="EMBL" id="CM056743">
    <property type="protein sequence ID" value="KAJ8670942.1"/>
    <property type="molecule type" value="Genomic_DNA"/>
</dbReference>
<evidence type="ECO:0000313" key="2">
    <source>
        <dbReference type="Proteomes" id="UP001239111"/>
    </source>
</evidence>
<organism evidence="1 2">
    <name type="scientific">Eretmocerus hayati</name>
    <dbReference type="NCBI Taxonomy" id="131215"/>
    <lineage>
        <taxon>Eukaryota</taxon>
        <taxon>Metazoa</taxon>
        <taxon>Ecdysozoa</taxon>
        <taxon>Arthropoda</taxon>
        <taxon>Hexapoda</taxon>
        <taxon>Insecta</taxon>
        <taxon>Pterygota</taxon>
        <taxon>Neoptera</taxon>
        <taxon>Endopterygota</taxon>
        <taxon>Hymenoptera</taxon>
        <taxon>Apocrita</taxon>
        <taxon>Proctotrupomorpha</taxon>
        <taxon>Chalcidoidea</taxon>
        <taxon>Aphelinidae</taxon>
        <taxon>Aphelininae</taxon>
        <taxon>Eretmocerus</taxon>
    </lineage>
</organism>
<accession>A0ACC2NIL6</accession>
<dbReference type="Proteomes" id="UP001239111">
    <property type="component" value="Chromosome 3"/>
</dbReference>
<evidence type="ECO:0000313" key="1">
    <source>
        <dbReference type="EMBL" id="KAJ8670942.1"/>
    </source>
</evidence>
<sequence length="371" mass="42267">MINRKASDAYDVQPKACVAIEDRTKRRRLSDSYLEKEGFYCSNSGLTCVDNGMIRHDEGRIVNTVDKEGAPQIDCKLEEDSETESALEHRDVNAIIHKCDVQPYQRKCLLVEQGLILQLKDITFSRDPLMMSQDNIAHFMSTDMIPFTDVCKQLVDLGKIDLEQMKKLNPCLYDIFCSKLDNGRRIYSVFIKENHKDFASVAMVSHCLILLRDVIIQHEVNSVSIAKMGDGLDKTAWAPIKNTIRHIINYHKSSSIAETKDEKMNNLYQHVCPRPGLVTNQNGEVIGFSMPAQGTQGHIFYPLTYLQRMEFNAERGNVLTPIISQLPEAIPRQRAVSPRPMNNEGRDEVDNTVANTEAEKEDMENRTEMKK</sequence>
<keyword evidence="2" id="KW-1185">Reference proteome</keyword>
<name>A0ACC2NIL6_9HYME</name>
<comment type="caution">
    <text evidence="1">The sequence shown here is derived from an EMBL/GenBank/DDBJ whole genome shotgun (WGS) entry which is preliminary data.</text>
</comment>
<gene>
    <name evidence="1" type="ORF">QAD02_002201</name>
</gene>
<proteinExistence type="predicted"/>
<protein>
    <submittedName>
        <fullName evidence="1">Uncharacterized protein</fullName>
    </submittedName>
</protein>